<dbReference type="RefSeq" id="WP_169324462.1">
    <property type="nucleotide sequence ID" value="NZ_JABCJJ010000009.1"/>
</dbReference>
<reference evidence="3 4" key="1">
    <citation type="submission" date="2020-04" db="EMBL/GenBank/DDBJ databases">
        <title>Sequencing and Assembly of C. fimi.</title>
        <authorList>
            <person name="Ramsey A.R."/>
        </authorList>
    </citation>
    <scope>NUCLEOTIDE SEQUENCE [LARGE SCALE GENOMIC DNA]</scope>
    <source>
        <strain evidence="3 4">SB</strain>
    </source>
</reference>
<dbReference type="Pfam" id="PF03780">
    <property type="entry name" value="Asp23"/>
    <property type="match status" value="1"/>
</dbReference>
<dbReference type="Proteomes" id="UP000562124">
    <property type="component" value="Unassembled WGS sequence"/>
</dbReference>
<keyword evidence="4" id="KW-1185">Reference proteome</keyword>
<comment type="caution">
    <text evidence="3">The sequence shown here is derived from an EMBL/GenBank/DDBJ whole genome shotgun (WGS) entry which is preliminary data.</text>
</comment>
<sequence length="139" mass="14758">MTAVTDTPTQAAPGRYGAPAAPADRGTLTVSDRVVERVAGYAVTLVDSAAAAPRRILGVTLGEAEDDDEARVRAQVAGDTATVQATIAVGWPASIRQIAEQARQRIRDDVQRITDVRVDHIDINVVSLTVPGAHRPRVR</sequence>
<name>A0A7Y0LY45_CELFI</name>
<proteinExistence type="inferred from homology"/>
<evidence type="ECO:0000313" key="4">
    <source>
        <dbReference type="Proteomes" id="UP000562124"/>
    </source>
</evidence>
<evidence type="ECO:0000256" key="2">
    <source>
        <dbReference type="SAM" id="MobiDB-lite"/>
    </source>
</evidence>
<feature type="compositionally biased region" description="Polar residues" evidence="2">
    <location>
        <begin position="1"/>
        <end position="10"/>
    </location>
</feature>
<dbReference type="AlphaFoldDB" id="A0A7Y0LY45"/>
<dbReference type="InterPro" id="IPR005531">
    <property type="entry name" value="Asp23"/>
</dbReference>
<evidence type="ECO:0000313" key="3">
    <source>
        <dbReference type="EMBL" id="NMR20079.1"/>
    </source>
</evidence>
<feature type="region of interest" description="Disordered" evidence="2">
    <location>
        <begin position="1"/>
        <end position="25"/>
    </location>
</feature>
<feature type="compositionally biased region" description="Low complexity" evidence="2">
    <location>
        <begin position="11"/>
        <end position="25"/>
    </location>
</feature>
<accession>A0A7Y0LY45</accession>
<evidence type="ECO:0000256" key="1">
    <source>
        <dbReference type="ARBA" id="ARBA00005721"/>
    </source>
</evidence>
<comment type="similarity">
    <text evidence="1">Belongs to the asp23 family.</text>
</comment>
<dbReference type="EMBL" id="JABCJJ010000009">
    <property type="protein sequence ID" value="NMR20079.1"/>
    <property type="molecule type" value="Genomic_DNA"/>
</dbReference>
<organism evidence="3 4">
    <name type="scientific">Cellulomonas fimi</name>
    <dbReference type="NCBI Taxonomy" id="1708"/>
    <lineage>
        <taxon>Bacteria</taxon>
        <taxon>Bacillati</taxon>
        <taxon>Actinomycetota</taxon>
        <taxon>Actinomycetes</taxon>
        <taxon>Micrococcales</taxon>
        <taxon>Cellulomonadaceae</taxon>
        <taxon>Cellulomonas</taxon>
    </lineage>
</organism>
<gene>
    <name evidence="3" type="ORF">HIR71_07575</name>
</gene>
<protein>
    <submittedName>
        <fullName evidence="3">Asp23/Gls24 family envelope stress response protein</fullName>
    </submittedName>
</protein>